<evidence type="ECO:0000313" key="2">
    <source>
        <dbReference type="EMBL" id="GES27765.1"/>
    </source>
</evidence>
<dbReference type="EMBL" id="BLAG01000004">
    <property type="protein sequence ID" value="GES27765.1"/>
    <property type="molecule type" value="Genomic_DNA"/>
</dbReference>
<feature type="compositionally biased region" description="Low complexity" evidence="1">
    <location>
        <begin position="150"/>
        <end position="161"/>
    </location>
</feature>
<dbReference type="Gene3D" id="2.50.20.20">
    <property type="match status" value="1"/>
</dbReference>
<comment type="caution">
    <text evidence="2">The sequence shown here is derived from an EMBL/GenBank/DDBJ whole genome shotgun (WGS) entry which is preliminary data.</text>
</comment>
<gene>
    <name evidence="2" type="ORF">San01_02520</name>
</gene>
<name>A0A5J4LCG4_9ACTN</name>
<proteinExistence type="predicted"/>
<keyword evidence="3" id="KW-1185">Reference proteome</keyword>
<organism evidence="2 3">
    <name type="scientific">Streptomyces angustmyceticus</name>
    <dbReference type="NCBI Taxonomy" id="285578"/>
    <lineage>
        <taxon>Bacteria</taxon>
        <taxon>Bacillati</taxon>
        <taxon>Actinomycetota</taxon>
        <taxon>Actinomycetes</taxon>
        <taxon>Kitasatosporales</taxon>
        <taxon>Streptomycetaceae</taxon>
        <taxon>Streptomyces</taxon>
    </lineage>
</organism>
<reference evidence="2 3" key="1">
    <citation type="submission" date="2019-10" db="EMBL/GenBank/DDBJ databases">
        <title>Whole genome shotgun sequence of Streptomyces angustmyceticus NBRC 3934.</title>
        <authorList>
            <person name="Hosoyama A."/>
            <person name="Ichikawa N."/>
            <person name="Kimura A."/>
            <person name="Kitahashi Y."/>
            <person name="Komaki H."/>
            <person name="Uohara A."/>
        </authorList>
    </citation>
    <scope>NUCLEOTIDE SEQUENCE [LARGE SCALE GENOMIC DNA]</scope>
    <source>
        <strain evidence="2 3">NBRC 3934</strain>
    </source>
</reference>
<keyword evidence="2" id="KW-0449">Lipoprotein</keyword>
<sequence>MGGTVTHFSRFSSRVTAALLTGAVLGGTAACTASGGRTAASGDLRATPVAAVQKAVNKGARLTSVSYRLSGKVPGQGTIDGKVAFSIRPRAIDMRMKATGGKEEGEFSVRLVGDAMYLGGGGRAAAEMDGKHWIKFAMKGEEAGGLGGMQRQADQDPAAQASLLPQSDDVEKVGEETVDGVRTTHYAGVVEVADLLNKRAPRTALDAERREKVLEQYQQLGVSKLHLDMWVGPGDRTVKFRERARAAQGPLDLTIRFFDVNKPVRVQAPPASDTVDLAQKLKEAGKRLG</sequence>
<feature type="region of interest" description="Disordered" evidence="1">
    <location>
        <begin position="145"/>
        <end position="170"/>
    </location>
</feature>
<evidence type="ECO:0000256" key="1">
    <source>
        <dbReference type="SAM" id="MobiDB-lite"/>
    </source>
</evidence>
<evidence type="ECO:0000313" key="3">
    <source>
        <dbReference type="Proteomes" id="UP000325598"/>
    </source>
</evidence>
<accession>A0A5J4LCG4</accession>
<protein>
    <submittedName>
        <fullName evidence="2">Putative lipoprotein</fullName>
    </submittedName>
</protein>
<dbReference type="Proteomes" id="UP000325598">
    <property type="component" value="Unassembled WGS sequence"/>
</dbReference>
<dbReference type="InterPro" id="IPR029046">
    <property type="entry name" value="LolA/LolB/LppX"/>
</dbReference>
<dbReference type="AlphaFoldDB" id="A0A5J4LCG4"/>
<dbReference type="SUPFAM" id="SSF89392">
    <property type="entry name" value="Prokaryotic lipoproteins and lipoprotein localization factors"/>
    <property type="match status" value="1"/>
</dbReference>